<proteinExistence type="predicted"/>
<dbReference type="InterPro" id="IPR050256">
    <property type="entry name" value="Glycosyltransferase_2"/>
</dbReference>
<feature type="transmembrane region" description="Helical" evidence="9">
    <location>
        <begin position="292"/>
        <end position="318"/>
    </location>
</feature>
<evidence type="ECO:0000256" key="9">
    <source>
        <dbReference type="SAM" id="Phobius"/>
    </source>
</evidence>
<dbReference type="GO" id="GO:0099621">
    <property type="term" value="F:undecaprenyl-phosphate 4-deoxy-4-formamido-L-arabinose transferase activity"/>
    <property type="evidence" value="ECO:0007669"/>
    <property type="project" value="TreeGrafter"/>
</dbReference>
<dbReference type="PANTHER" id="PTHR48090:SF3">
    <property type="entry name" value="UNDECAPRENYL-PHOSPHATE 4-DEOXY-4-FORMAMIDO-L-ARABINOSE TRANSFERASE"/>
    <property type="match status" value="1"/>
</dbReference>
<feature type="domain" description="Glycosyltransferase 2-like" evidence="10">
    <location>
        <begin position="29"/>
        <end position="191"/>
    </location>
</feature>
<dbReference type="GO" id="GO:0005886">
    <property type="term" value="C:plasma membrane"/>
    <property type="evidence" value="ECO:0007669"/>
    <property type="project" value="TreeGrafter"/>
</dbReference>
<sequence>MERDFPAVAPQPQPVYTDTPPPPSQPLVSVVVPIYDEEENIPALYARLTEELEKLGHAYEIIAVDDGSRDLSFVRLRELAARDARLHVVRFRRNFGQTAAFAAGFDRARGAVIVTIDADLQNDPADIGRLLQKLDEGYDVVSGWRRRRQDPFLRRRLPSLIANRLISLVTGLKLHDYGCSLKAYRTEVVRDLPLYGELHRFIPAISSWQGITVAELPVNHAPRRFGRSKYTIGRTSRVILDLLTVRFLLSYATRPMQIFGLLGLCFGGAGAIILGFLGFIRLVLLQPIADRPLLLLGILLAMLAMQFLSIGLIGEMIVRASSDEQQRLPYRIREELTAEPARAAVAGHDGHSLPG</sequence>
<gene>
    <name evidence="11" type="ORF">AVDCRST_MAG26-3211</name>
</gene>
<keyword evidence="3 11" id="KW-0808">Transferase</keyword>
<dbReference type="GO" id="GO:0009103">
    <property type="term" value="P:lipopolysaccharide biosynthetic process"/>
    <property type="evidence" value="ECO:0007669"/>
    <property type="project" value="UniProtKB-KW"/>
</dbReference>
<evidence type="ECO:0000256" key="3">
    <source>
        <dbReference type="ARBA" id="ARBA00022679"/>
    </source>
</evidence>
<accession>A0A6J4JGM6</accession>
<evidence type="ECO:0000256" key="2">
    <source>
        <dbReference type="ARBA" id="ARBA00022676"/>
    </source>
</evidence>
<evidence type="ECO:0000256" key="5">
    <source>
        <dbReference type="ARBA" id="ARBA00022985"/>
    </source>
</evidence>
<dbReference type="Pfam" id="PF00535">
    <property type="entry name" value="Glycos_transf_2"/>
    <property type="match status" value="1"/>
</dbReference>
<keyword evidence="4 9" id="KW-0812">Transmembrane</keyword>
<dbReference type="EMBL" id="CADCTK010000744">
    <property type="protein sequence ID" value="CAA9278532.1"/>
    <property type="molecule type" value="Genomic_DNA"/>
</dbReference>
<dbReference type="InterPro" id="IPR029044">
    <property type="entry name" value="Nucleotide-diphossugar_trans"/>
</dbReference>
<evidence type="ECO:0000256" key="6">
    <source>
        <dbReference type="ARBA" id="ARBA00022989"/>
    </source>
</evidence>
<reference evidence="11" key="1">
    <citation type="submission" date="2020-02" db="EMBL/GenBank/DDBJ databases">
        <authorList>
            <person name="Meier V. D."/>
        </authorList>
    </citation>
    <scope>NUCLEOTIDE SEQUENCE</scope>
    <source>
        <strain evidence="11">AVDCRST_MAG26</strain>
    </source>
</reference>
<feature type="compositionally biased region" description="Pro residues" evidence="8">
    <location>
        <begin position="9"/>
        <end position="24"/>
    </location>
</feature>
<evidence type="ECO:0000256" key="1">
    <source>
        <dbReference type="ARBA" id="ARBA00022475"/>
    </source>
</evidence>
<dbReference type="PANTHER" id="PTHR48090">
    <property type="entry name" value="UNDECAPRENYL-PHOSPHATE 4-DEOXY-4-FORMAMIDO-L-ARABINOSE TRANSFERASE-RELATED"/>
    <property type="match status" value="1"/>
</dbReference>
<organism evidence="11">
    <name type="scientific">uncultured Chloroflexia bacterium</name>
    <dbReference type="NCBI Taxonomy" id="1672391"/>
    <lineage>
        <taxon>Bacteria</taxon>
        <taxon>Bacillati</taxon>
        <taxon>Chloroflexota</taxon>
        <taxon>Chloroflexia</taxon>
        <taxon>environmental samples</taxon>
    </lineage>
</organism>
<dbReference type="CDD" id="cd04187">
    <property type="entry name" value="DPM1_like_bac"/>
    <property type="match status" value="1"/>
</dbReference>
<feature type="region of interest" description="Disordered" evidence="8">
    <location>
        <begin position="1"/>
        <end position="24"/>
    </location>
</feature>
<evidence type="ECO:0000313" key="11">
    <source>
        <dbReference type="EMBL" id="CAA9278532.1"/>
    </source>
</evidence>
<protein>
    <submittedName>
        <fullName evidence="11">Glycosyl transferase, group 2 family</fullName>
    </submittedName>
</protein>
<feature type="transmembrane region" description="Helical" evidence="9">
    <location>
        <begin position="258"/>
        <end position="280"/>
    </location>
</feature>
<evidence type="ECO:0000256" key="7">
    <source>
        <dbReference type="ARBA" id="ARBA00023136"/>
    </source>
</evidence>
<keyword evidence="1" id="KW-1003">Cell membrane</keyword>
<name>A0A6J4JGM6_9CHLR</name>
<keyword evidence="6 9" id="KW-1133">Transmembrane helix</keyword>
<dbReference type="Gene3D" id="3.90.550.10">
    <property type="entry name" value="Spore Coat Polysaccharide Biosynthesis Protein SpsA, Chain A"/>
    <property type="match status" value="1"/>
</dbReference>
<dbReference type="InterPro" id="IPR001173">
    <property type="entry name" value="Glyco_trans_2-like"/>
</dbReference>
<evidence type="ECO:0000256" key="4">
    <source>
        <dbReference type="ARBA" id="ARBA00022692"/>
    </source>
</evidence>
<keyword evidence="5" id="KW-0448">Lipopolysaccharide biosynthesis</keyword>
<dbReference type="AlphaFoldDB" id="A0A6J4JGM6"/>
<evidence type="ECO:0000259" key="10">
    <source>
        <dbReference type="Pfam" id="PF00535"/>
    </source>
</evidence>
<keyword evidence="2" id="KW-0328">Glycosyltransferase</keyword>
<dbReference type="SUPFAM" id="SSF53448">
    <property type="entry name" value="Nucleotide-diphospho-sugar transferases"/>
    <property type="match status" value="1"/>
</dbReference>
<evidence type="ECO:0000256" key="8">
    <source>
        <dbReference type="SAM" id="MobiDB-lite"/>
    </source>
</evidence>
<keyword evidence="7 9" id="KW-0472">Membrane</keyword>